<gene>
    <name evidence="2" type="ORF">PGT21_009663</name>
</gene>
<proteinExistence type="predicted"/>
<feature type="compositionally biased region" description="Basic residues" evidence="1">
    <location>
        <begin position="221"/>
        <end position="232"/>
    </location>
</feature>
<feature type="region of interest" description="Disordered" evidence="1">
    <location>
        <begin position="202"/>
        <end position="261"/>
    </location>
</feature>
<reference evidence="2 3" key="1">
    <citation type="submission" date="2019-05" db="EMBL/GenBank/DDBJ databases">
        <title>Emergence of the Ug99 lineage of the wheat stem rust pathogen through somatic hybridization.</title>
        <authorList>
            <person name="Li F."/>
            <person name="Upadhyaya N.M."/>
            <person name="Sperschneider J."/>
            <person name="Matny O."/>
            <person name="Nguyen-Phuc H."/>
            <person name="Mago R."/>
            <person name="Raley C."/>
            <person name="Miller M.E."/>
            <person name="Silverstein K.A.T."/>
            <person name="Henningsen E."/>
            <person name="Hirsch C.D."/>
            <person name="Visser B."/>
            <person name="Pretorius Z.A."/>
            <person name="Steffenson B.J."/>
            <person name="Schwessinger B."/>
            <person name="Dodds P.N."/>
            <person name="Figueroa M."/>
        </authorList>
    </citation>
    <scope>NUCLEOTIDE SEQUENCE [LARGE SCALE GENOMIC DNA]</scope>
    <source>
        <strain evidence="2">21-0</strain>
    </source>
</reference>
<dbReference type="OrthoDB" id="10421378at2759"/>
<dbReference type="EMBL" id="VSWC01000196">
    <property type="protein sequence ID" value="KAA1065772.1"/>
    <property type="molecule type" value="Genomic_DNA"/>
</dbReference>
<evidence type="ECO:0000313" key="3">
    <source>
        <dbReference type="Proteomes" id="UP000324748"/>
    </source>
</evidence>
<protein>
    <submittedName>
        <fullName evidence="2">Uncharacterized protein</fullName>
    </submittedName>
</protein>
<feature type="region of interest" description="Disordered" evidence="1">
    <location>
        <begin position="13"/>
        <end position="48"/>
    </location>
</feature>
<feature type="compositionally biased region" description="Low complexity" evidence="1">
    <location>
        <begin position="107"/>
        <end position="134"/>
    </location>
</feature>
<name>A0A5B0LML6_PUCGR</name>
<evidence type="ECO:0000313" key="2">
    <source>
        <dbReference type="EMBL" id="KAA1065772.1"/>
    </source>
</evidence>
<feature type="region of interest" description="Disordered" evidence="1">
    <location>
        <begin position="62"/>
        <end position="154"/>
    </location>
</feature>
<sequence length="274" mass="29911">MDHKAIMEMFDIYMGARRSESQQQPARPSRSERHRARREAHARNPPALSFFEAWNAPLVQDATAPIPQAAPAPTPQAAPAPTPQAAPAPTPQAAPAPTPQAAPAPTPQAALAQTPQTAPDQTPQAAPVQTPAATSSPDESVATLRAKHRPKGEKLPFVEPQAKMSTLHDLRASWFSCPTAHPGGIRHPRVLTLIGRDNMVPAQQRGTLPRPTAASQVVLPRRARRHTPRRMPRPPQALPRQAAQAQQARRSRRTQPYANSRRLSLFGLRMQRSN</sequence>
<accession>A0A5B0LML6</accession>
<comment type="caution">
    <text evidence="2">The sequence shown here is derived from an EMBL/GenBank/DDBJ whole genome shotgun (WGS) entry which is preliminary data.</text>
</comment>
<dbReference type="Proteomes" id="UP000324748">
    <property type="component" value="Unassembled WGS sequence"/>
</dbReference>
<evidence type="ECO:0000256" key="1">
    <source>
        <dbReference type="SAM" id="MobiDB-lite"/>
    </source>
</evidence>
<feature type="compositionally biased region" description="Low complexity" evidence="1">
    <location>
        <begin position="238"/>
        <end position="248"/>
    </location>
</feature>
<keyword evidence="3" id="KW-1185">Reference proteome</keyword>
<organism evidence="2 3">
    <name type="scientific">Puccinia graminis f. sp. tritici</name>
    <dbReference type="NCBI Taxonomy" id="56615"/>
    <lineage>
        <taxon>Eukaryota</taxon>
        <taxon>Fungi</taxon>
        <taxon>Dikarya</taxon>
        <taxon>Basidiomycota</taxon>
        <taxon>Pucciniomycotina</taxon>
        <taxon>Pucciniomycetes</taxon>
        <taxon>Pucciniales</taxon>
        <taxon>Pucciniaceae</taxon>
        <taxon>Puccinia</taxon>
    </lineage>
</organism>
<feature type="compositionally biased region" description="Pro residues" evidence="1">
    <location>
        <begin position="68"/>
        <end position="106"/>
    </location>
</feature>
<dbReference type="AlphaFoldDB" id="A0A5B0LML6"/>